<sequence length="347" mass="37584">MDKREQAEEELRNRRYIGIDGGGTKTACIIGDGTGRILAICYGESSSIKSRPWDEVKRVLKELIEQAMELSRSPMDQLAGVFLGLAGADRPEERKRLYAFMRELLPEHATITVHNDAITALAAGTWGEGGIVLISGTGSIAYGYLPESDTYVRVGGWGYLLGDEGSGYDIGRQALVAVMKEHDGRGVKTRLTEQLLAYWSLSDPNQIISYVYSQANPRTVIADAAKWTLMTAEQGDEVAEKIVQEAAAELAELIITAKRRLTELRPDADVSRLPVVLSGGLFANEGFVRRLSAHEAVAASGLSLRRLGIPPAAGCYILALKQAGIQITDNIKQHIADWEAGGEATVG</sequence>
<evidence type="ECO:0000313" key="2">
    <source>
        <dbReference type="EMBL" id="MFD1224071.1"/>
    </source>
</evidence>
<dbReference type="InterPro" id="IPR043129">
    <property type="entry name" value="ATPase_NBD"/>
</dbReference>
<dbReference type="CDD" id="cd24007">
    <property type="entry name" value="ASKHA_NBD_eukNAGK-like"/>
    <property type="match status" value="1"/>
</dbReference>
<evidence type="ECO:0000313" key="3">
    <source>
        <dbReference type="Proteomes" id="UP001597180"/>
    </source>
</evidence>
<evidence type="ECO:0000259" key="1">
    <source>
        <dbReference type="Pfam" id="PF01869"/>
    </source>
</evidence>
<dbReference type="SUPFAM" id="SSF53067">
    <property type="entry name" value="Actin-like ATPase domain"/>
    <property type="match status" value="2"/>
</dbReference>
<organism evidence="2 3">
    <name type="scientific">Paenibacillus vulneris</name>
    <dbReference type="NCBI Taxonomy" id="1133364"/>
    <lineage>
        <taxon>Bacteria</taxon>
        <taxon>Bacillati</taxon>
        <taxon>Bacillota</taxon>
        <taxon>Bacilli</taxon>
        <taxon>Bacillales</taxon>
        <taxon>Paenibacillaceae</taxon>
        <taxon>Paenibacillus</taxon>
    </lineage>
</organism>
<dbReference type="PANTHER" id="PTHR43190:SF3">
    <property type="entry name" value="N-ACETYL-D-GLUCOSAMINE KINASE"/>
    <property type="match status" value="1"/>
</dbReference>
<keyword evidence="3" id="KW-1185">Reference proteome</keyword>
<proteinExistence type="predicted"/>
<dbReference type="RefSeq" id="WP_345592954.1">
    <property type="nucleotide sequence ID" value="NZ_BAABJG010000036.1"/>
</dbReference>
<dbReference type="GO" id="GO:0016301">
    <property type="term" value="F:kinase activity"/>
    <property type="evidence" value="ECO:0007669"/>
    <property type="project" value="UniProtKB-KW"/>
</dbReference>
<name>A0ABW3UWB6_9BACL</name>
<protein>
    <submittedName>
        <fullName evidence="2">N-acetylglucosamine kinase</fullName>
    </submittedName>
</protein>
<dbReference type="PANTHER" id="PTHR43190">
    <property type="entry name" value="N-ACETYL-D-GLUCOSAMINE KINASE"/>
    <property type="match status" value="1"/>
</dbReference>
<reference evidence="3" key="1">
    <citation type="journal article" date="2019" name="Int. J. Syst. Evol. Microbiol.">
        <title>The Global Catalogue of Microorganisms (GCM) 10K type strain sequencing project: providing services to taxonomists for standard genome sequencing and annotation.</title>
        <authorList>
            <consortium name="The Broad Institute Genomics Platform"/>
            <consortium name="The Broad Institute Genome Sequencing Center for Infectious Disease"/>
            <person name="Wu L."/>
            <person name="Ma J."/>
        </authorList>
    </citation>
    <scope>NUCLEOTIDE SEQUENCE [LARGE SCALE GENOMIC DNA]</scope>
    <source>
        <strain evidence="3">CCUG 53270</strain>
    </source>
</reference>
<dbReference type="InterPro" id="IPR002731">
    <property type="entry name" value="ATPase_BadF"/>
</dbReference>
<comment type="caution">
    <text evidence="2">The sequence shown here is derived from an EMBL/GenBank/DDBJ whole genome shotgun (WGS) entry which is preliminary data.</text>
</comment>
<dbReference type="InterPro" id="IPR052519">
    <property type="entry name" value="Euk-type_GlcNAc_Kinase"/>
</dbReference>
<feature type="domain" description="ATPase BadF/BadG/BcrA/BcrD type" evidence="1">
    <location>
        <begin position="17"/>
        <end position="291"/>
    </location>
</feature>
<dbReference type="Pfam" id="PF01869">
    <property type="entry name" value="BcrAD_BadFG"/>
    <property type="match status" value="1"/>
</dbReference>
<keyword evidence="2" id="KW-0418">Kinase</keyword>
<dbReference type="EMBL" id="JBHTLU010000042">
    <property type="protein sequence ID" value="MFD1224071.1"/>
    <property type="molecule type" value="Genomic_DNA"/>
</dbReference>
<accession>A0ABW3UWB6</accession>
<dbReference type="Proteomes" id="UP001597180">
    <property type="component" value="Unassembled WGS sequence"/>
</dbReference>
<keyword evidence="2" id="KW-0808">Transferase</keyword>
<gene>
    <name evidence="2" type="ORF">ACFQ4B_28585</name>
</gene>
<dbReference type="Gene3D" id="3.30.420.40">
    <property type="match status" value="2"/>
</dbReference>